<evidence type="ECO:0008006" key="5">
    <source>
        <dbReference type="Google" id="ProtNLM"/>
    </source>
</evidence>
<comment type="caution">
    <text evidence="1">The sequence shown here is derived from an EMBL/GenBank/DDBJ whole genome shotgun (WGS) entry which is preliminary data.</text>
</comment>
<reference evidence="3 4" key="1">
    <citation type="submission" date="2018-06" db="EMBL/GenBank/DDBJ databases">
        <title>Comparative genomics of downy mildews reveals potential adaptations to biotrophy.</title>
        <authorList>
            <person name="Fletcher K."/>
            <person name="Klosterman S.J."/>
            <person name="Derevnina L."/>
            <person name="Martin F."/>
            <person name="Koike S."/>
            <person name="Reyes Chin-Wo S."/>
            <person name="Mou B."/>
            <person name="Michelmore R."/>
        </authorList>
    </citation>
    <scope>NUCLEOTIDE SEQUENCE [LARGE SCALE GENOMIC DNA]</scope>
    <source>
        <strain evidence="2 4">R13</strain>
        <strain evidence="1 3">R14</strain>
    </source>
</reference>
<protein>
    <recommendedName>
        <fullName evidence="5">START domain-containing protein</fullName>
    </recommendedName>
</protein>
<name>A0A3M6V8C7_9STRA</name>
<sequence length="332" mass="37509">MEQELRVLQTKWTTQLPDPRTLRLAQHSAREKHRALRTETVQHELQQLLLEQQLLFATLQTAVLRAPLHSNGHALFKALHFDTHLGRDSYEREKMLFAHKERSLATLPSIANKFTQLAIDKVVATEHTGQKHGNSVMPLSQIDITGCNDCTLISSIFISEIPHTSLEEVHAAVLAYFDNIPTAMKRHFNVNTTRVRLNSVDSPVMYRRSTFHGAGLPAIVNTVVCSELTPSHGMVHIDAILDDPLHPVCRDTSSKYGICGLTLTPRKEAVTGRTMSVTLRWMVVYNYNILPDDPALKDDLEIIRPILNGDLLTATICGYIQERQHQQRPRIV</sequence>
<accession>A0A3M6V8C7</accession>
<evidence type="ECO:0000313" key="1">
    <source>
        <dbReference type="EMBL" id="RMX62659.1"/>
    </source>
</evidence>
<dbReference type="Proteomes" id="UP000286097">
    <property type="component" value="Unassembled WGS sequence"/>
</dbReference>
<evidence type="ECO:0000313" key="2">
    <source>
        <dbReference type="EMBL" id="RQM09384.1"/>
    </source>
</evidence>
<dbReference type="OrthoDB" id="101082at2759"/>
<gene>
    <name evidence="2" type="ORF">DD237_008192</name>
    <name evidence="1" type="ORF">DD238_008256</name>
</gene>
<dbReference type="EMBL" id="QLLG01000539">
    <property type="protein sequence ID" value="RMX62659.1"/>
    <property type="molecule type" value="Genomic_DNA"/>
</dbReference>
<dbReference type="EMBL" id="QKXF01000714">
    <property type="protein sequence ID" value="RQM09384.1"/>
    <property type="molecule type" value="Genomic_DNA"/>
</dbReference>
<evidence type="ECO:0000313" key="4">
    <source>
        <dbReference type="Proteomes" id="UP000286097"/>
    </source>
</evidence>
<dbReference type="VEuPathDB" id="FungiDB:DD237_008192"/>
<proteinExistence type="predicted"/>
<dbReference type="AlphaFoldDB" id="A0A3M6V8C7"/>
<dbReference type="Proteomes" id="UP000282087">
    <property type="component" value="Unassembled WGS sequence"/>
</dbReference>
<evidence type="ECO:0000313" key="3">
    <source>
        <dbReference type="Proteomes" id="UP000282087"/>
    </source>
</evidence>
<keyword evidence="3" id="KW-1185">Reference proteome</keyword>
<organism evidence="1 3">
    <name type="scientific">Peronospora effusa</name>
    <dbReference type="NCBI Taxonomy" id="542832"/>
    <lineage>
        <taxon>Eukaryota</taxon>
        <taxon>Sar</taxon>
        <taxon>Stramenopiles</taxon>
        <taxon>Oomycota</taxon>
        <taxon>Peronosporomycetes</taxon>
        <taxon>Peronosporales</taxon>
        <taxon>Peronosporaceae</taxon>
        <taxon>Peronospora</taxon>
    </lineage>
</organism>